<keyword evidence="2" id="KW-1185">Reference proteome</keyword>
<dbReference type="EMBL" id="CP076544">
    <property type="protein sequence ID" value="QWS33733.1"/>
    <property type="molecule type" value="Genomic_DNA"/>
</dbReference>
<reference evidence="1" key="1">
    <citation type="submission" date="2021-06" db="EMBL/GenBank/DDBJ databases">
        <authorList>
            <person name="Ellington A.J."/>
            <person name="Bryan N.C."/>
            <person name="Christner B.C."/>
            <person name="Reisch C.R."/>
        </authorList>
    </citation>
    <scope>NUCLEOTIDE SEQUENCE</scope>
    <source>
        <strain evidence="1">L6-1</strain>
    </source>
</reference>
<gene>
    <name evidence="1" type="ORF">KM842_00455</name>
</gene>
<evidence type="ECO:0000313" key="2">
    <source>
        <dbReference type="Proteomes" id="UP000681794"/>
    </source>
</evidence>
<accession>A0ACD1E486</accession>
<name>A0ACD1E486_9MICO</name>
<protein>
    <submittedName>
        <fullName evidence="1">Uncharacterized protein</fullName>
    </submittedName>
</protein>
<proteinExistence type="predicted"/>
<evidence type="ECO:0000313" key="1">
    <source>
        <dbReference type="EMBL" id="QWS33733.1"/>
    </source>
</evidence>
<organism evidence="1 2">
    <name type="scientific">Curtobacterium aetherium</name>
    <dbReference type="NCBI Taxonomy" id="2841594"/>
    <lineage>
        <taxon>Bacteria</taxon>
        <taxon>Bacillati</taxon>
        <taxon>Actinomycetota</taxon>
        <taxon>Actinomycetes</taxon>
        <taxon>Micrococcales</taxon>
        <taxon>Microbacteriaceae</taxon>
        <taxon>Curtobacterium</taxon>
    </lineage>
</organism>
<dbReference type="Proteomes" id="UP000681794">
    <property type="component" value="Chromosome"/>
</dbReference>
<sequence length="99" mass="10765">MKRTVVSYGGARYTIANEDVETVQARIAEGLREEPFMWLQVNHGDGRATPALLLVSPATPVAIVTERDSDEQDEDPSVARYLLPDQARPASLDLGPGDS</sequence>